<dbReference type="SUPFAM" id="SSF46785">
    <property type="entry name" value="Winged helix' DNA-binding domain"/>
    <property type="match status" value="1"/>
</dbReference>
<proteinExistence type="predicted"/>
<dbReference type="Proteomes" id="UP000199403">
    <property type="component" value="Unassembled WGS sequence"/>
</dbReference>
<dbReference type="Pfam" id="PF03551">
    <property type="entry name" value="PadR"/>
    <property type="match status" value="1"/>
</dbReference>
<dbReference type="Gene3D" id="1.10.10.10">
    <property type="entry name" value="Winged helix-like DNA-binding domain superfamily/Winged helix DNA-binding domain"/>
    <property type="match status" value="1"/>
</dbReference>
<dbReference type="PANTHER" id="PTHR33169">
    <property type="entry name" value="PADR-FAMILY TRANSCRIPTIONAL REGULATOR"/>
    <property type="match status" value="1"/>
</dbReference>
<feature type="domain" description="Transcription regulator PadR N-terminal" evidence="1">
    <location>
        <begin position="10"/>
        <end position="80"/>
    </location>
</feature>
<dbReference type="InterPro" id="IPR036390">
    <property type="entry name" value="WH_DNA-bd_sf"/>
</dbReference>
<name>A0A1H6YR30_9BACT</name>
<sequence>MRKGIVEFCVLHMVGRGGIYASDLIEELKDAQMIVIEGTLYPLLHRLKQEGLATYEQVESDVGPPKKYYSLTDKGHQFLNELQETWKNLNSAVNQLLSKPKNH</sequence>
<gene>
    <name evidence="2" type="ORF">SAMN05192553_103675</name>
</gene>
<evidence type="ECO:0000259" key="1">
    <source>
        <dbReference type="Pfam" id="PF03551"/>
    </source>
</evidence>
<dbReference type="InterPro" id="IPR036388">
    <property type="entry name" value="WH-like_DNA-bd_sf"/>
</dbReference>
<protein>
    <submittedName>
        <fullName evidence="2">Transcriptional regulator, PadR family</fullName>
    </submittedName>
</protein>
<dbReference type="AlphaFoldDB" id="A0A1H6YR30"/>
<accession>A0A1H6YR30</accession>
<dbReference type="InterPro" id="IPR005149">
    <property type="entry name" value="Tscrpt_reg_PadR_N"/>
</dbReference>
<dbReference type="EMBL" id="FNZH01000003">
    <property type="protein sequence ID" value="SEJ39780.1"/>
    <property type="molecule type" value="Genomic_DNA"/>
</dbReference>
<dbReference type="InterPro" id="IPR052509">
    <property type="entry name" value="Metal_resp_DNA-bind_regulator"/>
</dbReference>
<organism evidence="2 3">
    <name type="scientific">Cyclobacterium xiamenense</name>
    <dbReference type="NCBI Taxonomy" id="1297121"/>
    <lineage>
        <taxon>Bacteria</taxon>
        <taxon>Pseudomonadati</taxon>
        <taxon>Bacteroidota</taxon>
        <taxon>Cytophagia</taxon>
        <taxon>Cytophagales</taxon>
        <taxon>Cyclobacteriaceae</taxon>
        <taxon>Cyclobacterium</taxon>
    </lineage>
</organism>
<evidence type="ECO:0000313" key="3">
    <source>
        <dbReference type="Proteomes" id="UP000199403"/>
    </source>
</evidence>
<evidence type="ECO:0000313" key="2">
    <source>
        <dbReference type="EMBL" id="SEJ39780.1"/>
    </source>
</evidence>
<reference evidence="3" key="1">
    <citation type="submission" date="2016-10" db="EMBL/GenBank/DDBJ databases">
        <authorList>
            <person name="Varghese N."/>
            <person name="Submissions S."/>
        </authorList>
    </citation>
    <scope>NUCLEOTIDE SEQUENCE [LARGE SCALE GENOMIC DNA]</scope>
    <source>
        <strain evidence="3">IBRC-M 10761</strain>
    </source>
</reference>
<dbReference type="PANTHER" id="PTHR33169:SF14">
    <property type="entry name" value="TRANSCRIPTIONAL REGULATOR RV3488"/>
    <property type="match status" value="1"/>
</dbReference>
<dbReference type="STRING" id="1416801.SAMN05192553_103675"/>
<keyword evidence="3" id="KW-1185">Reference proteome</keyword>